<dbReference type="AlphaFoldDB" id="B0E4P7"/>
<dbReference type="InParanoid" id="B0E4P7"/>
<organism evidence="2">
    <name type="scientific">Laccaria bicolor (strain S238N-H82 / ATCC MYA-4686)</name>
    <name type="common">Bicoloured deceiver</name>
    <name type="synonym">Laccaria laccata var. bicolor</name>
    <dbReference type="NCBI Taxonomy" id="486041"/>
    <lineage>
        <taxon>Eukaryota</taxon>
        <taxon>Fungi</taxon>
        <taxon>Dikarya</taxon>
        <taxon>Basidiomycota</taxon>
        <taxon>Agaricomycotina</taxon>
        <taxon>Agaricomycetes</taxon>
        <taxon>Agaricomycetidae</taxon>
        <taxon>Agaricales</taxon>
        <taxon>Agaricineae</taxon>
        <taxon>Hydnangiaceae</taxon>
        <taxon>Laccaria</taxon>
    </lineage>
</organism>
<dbReference type="Proteomes" id="UP000001194">
    <property type="component" value="Unassembled WGS sequence"/>
</dbReference>
<dbReference type="RefSeq" id="XP_001891165.1">
    <property type="nucleotide sequence ID" value="XM_001891130.1"/>
</dbReference>
<proteinExistence type="predicted"/>
<dbReference type="HOGENOM" id="CLU_2264238_0_0_1"/>
<keyword evidence="2" id="KW-1185">Reference proteome</keyword>
<evidence type="ECO:0000313" key="1">
    <source>
        <dbReference type="EMBL" id="EDQ98185.1"/>
    </source>
</evidence>
<sequence>MKENDVLDRSPLPRRLVCAKWRTHATAGARIVLTLSLALPRRLVDVQIWQQTCALSRSSWADSWGANDVCIYWKLSGNQVVRTEELGKNEKRVSDVTRVADPA</sequence>
<accession>B0E4P7</accession>
<gene>
    <name evidence="1" type="ORF">LACBIDRAFT_309355</name>
</gene>
<protein>
    <submittedName>
        <fullName evidence="1">Predicted protein</fullName>
    </submittedName>
</protein>
<dbReference type="GeneID" id="6086820"/>
<dbReference type="EMBL" id="DS547474">
    <property type="protein sequence ID" value="EDQ98185.1"/>
    <property type="molecule type" value="Genomic_DNA"/>
</dbReference>
<name>B0E4P7_LACBS</name>
<dbReference type="KEGG" id="lbc:LACBIDRAFT_309355"/>
<reference evidence="1 2" key="1">
    <citation type="journal article" date="2008" name="Nature">
        <title>The genome of Laccaria bicolor provides insights into mycorrhizal symbiosis.</title>
        <authorList>
            <person name="Martin F."/>
            <person name="Aerts A."/>
            <person name="Ahren D."/>
            <person name="Brun A."/>
            <person name="Danchin E.G.J."/>
            <person name="Duchaussoy F."/>
            <person name="Gibon J."/>
            <person name="Kohler A."/>
            <person name="Lindquist E."/>
            <person name="Pereda V."/>
            <person name="Salamov A."/>
            <person name="Shapiro H.J."/>
            <person name="Wuyts J."/>
            <person name="Blaudez D."/>
            <person name="Buee M."/>
            <person name="Brokstein P."/>
            <person name="Canbaeck B."/>
            <person name="Cohen D."/>
            <person name="Courty P.E."/>
            <person name="Coutinho P.M."/>
            <person name="Delaruelle C."/>
            <person name="Detter J.C."/>
            <person name="Deveau A."/>
            <person name="DiFazio S."/>
            <person name="Duplessis S."/>
            <person name="Fraissinet-Tachet L."/>
            <person name="Lucic E."/>
            <person name="Frey-Klett P."/>
            <person name="Fourrey C."/>
            <person name="Feussner I."/>
            <person name="Gay G."/>
            <person name="Grimwood J."/>
            <person name="Hoegger P.J."/>
            <person name="Jain P."/>
            <person name="Kilaru S."/>
            <person name="Labbe J."/>
            <person name="Lin Y.C."/>
            <person name="Legue V."/>
            <person name="Le Tacon F."/>
            <person name="Marmeisse R."/>
            <person name="Melayah D."/>
            <person name="Montanini B."/>
            <person name="Muratet M."/>
            <person name="Nehls U."/>
            <person name="Niculita-Hirzel H."/>
            <person name="Oudot-Le Secq M.P."/>
            <person name="Peter M."/>
            <person name="Quesneville H."/>
            <person name="Rajashekar B."/>
            <person name="Reich M."/>
            <person name="Rouhier N."/>
            <person name="Schmutz J."/>
            <person name="Yin T."/>
            <person name="Chalot M."/>
            <person name="Henrissat B."/>
            <person name="Kuees U."/>
            <person name="Lucas S."/>
            <person name="Van de Peer Y."/>
            <person name="Podila G.K."/>
            <person name="Polle A."/>
            <person name="Pukkila P.J."/>
            <person name="Richardson P.M."/>
            <person name="Rouze P."/>
            <person name="Sanders I.R."/>
            <person name="Stajich J.E."/>
            <person name="Tunlid A."/>
            <person name="Tuskan G."/>
            <person name="Grigoriev I.V."/>
        </authorList>
    </citation>
    <scope>NUCLEOTIDE SEQUENCE [LARGE SCALE GENOMIC DNA]</scope>
    <source>
        <strain evidence="2">S238N-H82 / ATCC MYA-4686</strain>
    </source>
</reference>
<evidence type="ECO:0000313" key="2">
    <source>
        <dbReference type="Proteomes" id="UP000001194"/>
    </source>
</evidence>